<organism evidence="2 3">
    <name type="scientific">Microbacterium luteolum</name>
    <name type="common">Aureobacterium luteolum</name>
    <dbReference type="NCBI Taxonomy" id="69367"/>
    <lineage>
        <taxon>Bacteria</taxon>
        <taxon>Bacillati</taxon>
        <taxon>Actinomycetota</taxon>
        <taxon>Actinomycetes</taxon>
        <taxon>Micrococcales</taxon>
        <taxon>Microbacteriaceae</taxon>
        <taxon>Microbacterium</taxon>
    </lineage>
</organism>
<dbReference type="EMBL" id="CP078075">
    <property type="protein sequence ID" value="WDM42600.1"/>
    <property type="molecule type" value="Genomic_DNA"/>
</dbReference>
<dbReference type="Pfam" id="PF00582">
    <property type="entry name" value="Usp"/>
    <property type="match status" value="1"/>
</dbReference>
<proteinExistence type="predicted"/>
<dbReference type="SUPFAM" id="SSF52402">
    <property type="entry name" value="Adenine nucleotide alpha hydrolases-like"/>
    <property type="match status" value="2"/>
</dbReference>
<dbReference type="Gene3D" id="3.40.50.12370">
    <property type="match status" value="1"/>
</dbReference>
<name>A0ABY7XKF5_MICLT</name>
<accession>A0ABY7XKF5</accession>
<gene>
    <name evidence="2" type="ORF">KV395_04650</name>
</gene>
<sequence length="246" mass="25283">MSGRFVVGVGGTDPVDAAEAWAAAHASLSGSRVVRVHVGAPEPGTARSSADTPSDVVFLSGAVPEALADFVRDEDILVIGTGKTGFIRSRVFGTLSLQIAAEARCGVAVIPRVDLRFRRGIVAGVKDDEVLPAIVHAAADEANAREETLQLIHSSGEGLVPAPIEIGGPVLDRAAAMAVERAPNARLRIRASERPPAEALLDASRNASLLVIGAGHPRGAGHALGAVTHDVLVNINAPVLVVRPTA</sequence>
<evidence type="ECO:0000259" key="1">
    <source>
        <dbReference type="Pfam" id="PF00582"/>
    </source>
</evidence>
<keyword evidence="3" id="KW-1185">Reference proteome</keyword>
<reference evidence="2 3" key="1">
    <citation type="submission" date="2021-06" db="EMBL/GenBank/DDBJ databases">
        <title>Genome-based taxonomic framework of Microbacterium strains isolated from marine environment, the description of four new species and reclassification of four preexisting species.</title>
        <authorList>
            <person name="Lee S.D."/>
            <person name="Kim S.-M."/>
            <person name="Byeon Y.-S."/>
            <person name="Yang H.L."/>
            <person name="Kim I.S."/>
        </authorList>
    </citation>
    <scope>NUCLEOTIDE SEQUENCE [LARGE SCALE GENOMIC DNA]</scope>
    <source>
        <strain evidence="2 3">KACC 14465</strain>
    </source>
</reference>
<dbReference type="InterPro" id="IPR006016">
    <property type="entry name" value="UspA"/>
</dbReference>
<protein>
    <submittedName>
        <fullName evidence="2">Universal stress protein</fullName>
    </submittedName>
</protein>
<dbReference type="Proteomes" id="UP001215097">
    <property type="component" value="Chromosome"/>
</dbReference>
<dbReference type="RefSeq" id="WP_282216454.1">
    <property type="nucleotide sequence ID" value="NZ_CP078075.1"/>
</dbReference>
<evidence type="ECO:0000313" key="3">
    <source>
        <dbReference type="Proteomes" id="UP001215097"/>
    </source>
</evidence>
<evidence type="ECO:0000313" key="2">
    <source>
        <dbReference type="EMBL" id="WDM42600.1"/>
    </source>
</evidence>
<feature type="domain" description="UspA" evidence="1">
    <location>
        <begin position="121"/>
        <end position="243"/>
    </location>
</feature>